<name>A0A1Y2BIV7_9TREE</name>
<dbReference type="EMBL" id="MCFC01000002">
    <property type="protein sequence ID" value="ORY34719.1"/>
    <property type="molecule type" value="Genomic_DNA"/>
</dbReference>
<comment type="caution">
    <text evidence="2">The sequence shown here is derived from an EMBL/GenBank/DDBJ whole genome shotgun (WGS) entry which is preliminary data.</text>
</comment>
<feature type="chain" id="PRO_5013118847" description="Secreted protein" evidence="1">
    <location>
        <begin position="25"/>
        <end position="61"/>
    </location>
</feature>
<proteinExistence type="predicted"/>
<protein>
    <recommendedName>
        <fullName evidence="4">Secreted protein</fullName>
    </recommendedName>
</protein>
<dbReference type="AlphaFoldDB" id="A0A1Y2BIV7"/>
<evidence type="ECO:0000313" key="2">
    <source>
        <dbReference type="EMBL" id="ORY34719.1"/>
    </source>
</evidence>
<reference evidence="2 3" key="1">
    <citation type="submission" date="2016-07" db="EMBL/GenBank/DDBJ databases">
        <title>Pervasive Adenine N6-methylation of Active Genes in Fungi.</title>
        <authorList>
            <consortium name="DOE Joint Genome Institute"/>
            <person name="Mondo S.J."/>
            <person name="Dannebaum R.O."/>
            <person name="Kuo R.C."/>
            <person name="Labutti K."/>
            <person name="Haridas S."/>
            <person name="Kuo A."/>
            <person name="Salamov A."/>
            <person name="Ahrendt S.R."/>
            <person name="Lipzen A."/>
            <person name="Sullivan W."/>
            <person name="Andreopoulos W.B."/>
            <person name="Clum A."/>
            <person name="Lindquist E."/>
            <person name="Daum C."/>
            <person name="Ramamoorthy G.K."/>
            <person name="Gryganskyi A."/>
            <person name="Culley D."/>
            <person name="Magnuson J.K."/>
            <person name="James T.Y."/>
            <person name="O'Malley M.A."/>
            <person name="Stajich J.E."/>
            <person name="Spatafora J.W."/>
            <person name="Visel A."/>
            <person name="Grigoriev I.V."/>
        </authorList>
    </citation>
    <scope>NUCLEOTIDE SEQUENCE [LARGE SCALE GENOMIC DNA]</scope>
    <source>
        <strain evidence="2 3">68-887.2</strain>
    </source>
</reference>
<feature type="signal peptide" evidence="1">
    <location>
        <begin position="1"/>
        <end position="24"/>
    </location>
</feature>
<accession>A0A1Y2BIV7</accession>
<evidence type="ECO:0000313" key="3">
    <source>
        <dbReference type="Proteomes" id="UP000193986"/>
    </source>
</evidence>
<dbReference type="InParanoid" id="A0A1Y2BIV7"/>
<sequence length="61" mass="6651">MMTFPLHDLMLVVTSCMVSLCVSASQADLSQIRFTTIAHSVGNILPPTRSGTVIRHFVCCI</sequence>
<keyword evidence="1" id="KW-0732">Signal</keyword>
<evidence type="ECO:0000256" key="1">
    <source>
        <dbReference type="SAM" id="SignalP"/>
    </source>
</evidence>
<gene>
    <name evidence="2" type="ORF">BCR39DRAFT_514155</name>
</gene>
<organism evidence="2 3">
    <name type="scientific">Naematelia encephala</name>
    <dbReference type="NCBI Taxonomy" id="71784"/>
    <lineage>
        <taxon>Eukaryota</taxon>
        <taxon>Fungi</taxon>
        <taxon>Dikarya</taxon>
        <taxon>Basidiomycota</taxon>
        <taxon>Agaricomycotina</taxon>
        <taxon>Tremellomycetes</taxon>
        <taxon>Tremellales</taxon>
        <taxon>Naemateliaceae</taxon>
        <taxon>Naematelia</taxon>
    </lineage>
</organism>
<dbReference type="Proteomes" id="UP000193986">
    <property type="component" value="Unassembled WGS sequence"/>
</dbReference>
<evidence type="ECO:0008006" key="4">
    <source>
        <dbReference type="Google" id="ProtNLM"/>
    </source>
</evidence>
<keyword evidence="3" id="KW-1185">Reference proteome</keyword>